<dbReference type="Proteomes" id="UP000001021">
    <property type="component" value="Chromosome"/>
</dbReference>
<gene>
    <name evidence="4" type="primary">smf</name>
    <name evidence="4" type="ordered locus">ERWE_CDS_02160</name>
</gene>
<proteinExistence type="inferred from homology"/>
<dbReference type="EMBL" id="CR925678">
    <property type="protein sequence ID" value="CAI26710.1"/>
    <property type="molecule type" value="Genomic_DNA"/>
</dbReference>
<dbReference type="Pfam" id="PF21102">
    <property type="entry name" value="DprA_N"/>
    <property type="match status" value="1"/>
</dbReference>
<sequence length="375" mass="41869">MQIQHKLSYQELVSCLRLIRTQHIGPSTFSALIKIYKTCNNVLEALPELIKKSKAYDKINTICSIETAEQEIENTYKIGGRIITVFDEDYPENLRNIHDYPPVLTILGDISLLKQKIIAIVGSRNPSINGKNFAYKLSYELANSGFTIVSGLAKGIDKSAHSIIFKQLPTIAIMGNGINIVYPEENTTLYNAITDNGGLIATEFPFATLPKAQLFPQRNRIISGLSLGVVIVEASMKSGSLITANFAIHQNREVFAVPGSPFDYRCKGSNYLIKTGSAKLIEHTNDIIESLQFNTYNYIQHSLFDNIITNYQSTTEIDNAKNLILQHITHSPVKIEEIITSTNLSISTTLIALMELETSHKIERLPNNKVMLIHN</sequence>
<dbReference type="Gene3D" id="1.10.10.10">
    <property type="entry name" value="Winged helix-like DNA-binding domain superfamily/Winged helix DNA-binding domain"/>
    <property type="match status" value="1"/>
</dbReference>
<dbReference type="InterPro" id="IPR003488">
    <property type="entry name" value="DprA"/>
</dbReference>
<dbReference type="KEGG" id="eru:Erum2140"/>
<name>A0A0H3LZA6_EHRRW</name>
<organism evidence="4 5">
    <name type="scientific">Ehrlichia ruminantium (strain Welgevonden)</name>
    <dbReference type="NCBI Taxonomy" id="254945"/>
    <lineage>
        <taxon>Bacteria</taxon>
        <taxon>Pseudomonadati</taxon>
        <taxon>Pseudomonadota</taxon>
        <taxon>Alphaproteobacteria</taxon>
        <taxon>Rickettsiales</taxon>
        <taxon>Anaplasmataceae</taxon>
        <taxon>Ehrlichia</taxon>
    </lineage>
</organism>
<dbReference type="Pfam" id="PF17782">
    <property type="entry name" value="WHD_DprA"/>
    <property type="match status" value="1"/>
</dbReference>
<evidence type="ECO:0000313" key="4">
    <source>
        <dbReference type="EMBL" id="CAI26710.1"/>
    </source>
</evidence>
<dbReference type="InterPro" id="IPR041614">
    <property type="entry name" value="DprA_WH"/>
</dbReference>
<dbReference type="NCBIfam" id="TIGR00732">
    <property type="entry name" value="dprA"/>
    <property type="match status" value="1"/>
</dbReference>
<dbReference type="Gene3D" id="3.40.50.450">
    <property type="match status" value="1"/>
</dbReference>
<dbReference type="GeneID" id="33058385"/>
<dbReference type="HOGENOM" id="CLU_029601_0_3_5"/>
<dbReference type="KEGG" id="erw:ERWE_CDS_02160"/>
<dbReference type="InterPro" id="IPR057666">
    <property type="entry name" value="DrpA_SLOG"/>
</dbReference>
<dbReference type="PANTHER" id="PTHR43022:SF1">
    <property type="entry name" value="PROTEIN SMF"/>
    <property type="match status" value="1"/>
</dbReference>
<evidence type="ECO:0000259" key="3">
    <source>
        <dbReference type="Pfam" id="PF17782"/>
    </source>
</evidence>
<evidence type="ECO:0000313" key="5">
    <source>
        <dbReference type="Proteomes" id="UP000001021"/>
    </source>
</evidence>
<dbReference type="RefSeq" id="WP_011154900.1">
    <property type="nucleotide sequence ID" value="NC_005295.2"/>
</dbReference>
<dbReference type="eggNOG" id="COG0758">
    <property type="taxonomic scope" value="Bacteria"/>
</dbReference>
<protein>
    <submittedName>
        <fullName evidence="4">Smf protein (DNA processing chain A)</fullName>
    </submittedName>
</protein>
<accession>A0A0H3LZA6</accession>
<dbReference type="GO" id="GO:0009294">
    <property type="term" value="P:DNA-mediated transformation"/>
    <property type="evidence" value="ECO:0007669"/>
    <property type="project" value="InterPro"/>
</dbReference>
<evidence type="ECO:0000256" key="1">
    <source>
        <dbReference type="ARBA" id="ARBA00006525"/>
    </source>
</evidence>
<comment type="similarity">
    <text evidence="1">Belongs to the DprA/Smf family.</text>
</comment>
<evidence type="ECO:0000259" key="2">
    <source>
        <dbReference type="Pfam" id="PF02481"/>
    </source>
</evidence>
<reference evidence="4 5" key="1">
    <citation type="journal article" date="2006" name="J. Bacteriol.">
        <title>Comparative genomic analysis of three strains of Ehrlichia ruminantium reveals an active process of genome size plasticity.</title>
        <authorList>
            <person name="Frutos R."/>
            <person name="Viari A."/>
            <person name="Ferraz C."/>
            <person name="Morgat A."/>
            <person name="Eychenie S."/>
            <person name="Kandassami Y."/>
            <person name="Chantal I."/>
            <person name="Bensaid A."/>
            <person name="Coissac E."/>
            <person name="Vachiery N."/>
            <person name="Demaille J."/>
            <person name="Martinez D."/>
        </authorList>
    </citation>
    <scope>NUCLEOTIDE SEQUENCE [LARGE SCALE GENOMIC DNA]</scope>
    <source>
        <strain evidence="4 5">Welgevonden</strain>
    </source>
</reference>
<dbReference type="InterPro" id="IPR036388">
    <property type="entry name" value="WH-like_DNA-bd_sf"/>
</dbReference>
<dbReference type="Pfam" id="PF02481">
    <property type="entry name" value="DNA_processg_A"/>
    <property type="match status" value="1"/>
</dbReference>
<dbReference type="PANTHER" id="PTHR43022">
    <property type="entry name" value="PROTEIN SMF"/>
    <property type="match status" value="1"/>
</dbReference>
<keyword evidence="5" id="KW-1185">Reference proteome</keyword>
<dbReference type="AlphaFoldDB" id="A0A0H3LZA6"/>
<dbReference type="SUPFAM" id="SSF102405">
    <property type="entry name" value="MCP/YpsA-like"/>
    <property type="match status" value="1"/>
</dbReference>
<feature type="domain" description="Smf/DprA SLOG" evidence="2">
    <location>
        <begin position="82"/>
        <end position="291"/>
    </location>
</feature>
<feature type="domain" description="DprA winged helix" evidence="3">
    <location>
        <begin position="315"/>
        <end position="367"/>
    </location>
</feature>